<comment type="caution">
    <text evidence="2">The sequence shown here is derived from an EMBL/GenBank/DDBJ whole genome shotgun (WGS) entry which is preliminary data.</text>
</comment>
<evidence type="ECO:0000313" key="3">
    <source>
        <dbReference type="Proteomes" id="UP000887458"/>
    </source>
</evidence>
<accession>A0ABQ8JRH3</accession>
<dbReference type="Proteomes" id="UP000887458">
    <property type="component" value="Unassembled WGS sequence"/>
</dbReference>
<feature type="transmembrane region" description="Helical" evidence="1">
    <location>
        <begin position="270"/>
        <end position="296"/>
    </location>
</feature>
<organism evidence="2 3">
    <name type="scientific">Dermatophagoides pteronyssinus</name>
    <name type="common">European house dust mite</name>
    <dbReference type="NCBI Taxonomy" id="6956"/>
    <lineage>
        <taxon>Eukaryota</taxon>
        <taxon>Metazoa</taxon>
        <taxon>Ecdysozoa</taxon>
        <taxon>Arthropoda</taxon>
        <taxon>Chelicerata</taxon>
        <taxon>Arachnida</taxon>
        <taxon>Acari</taxon>
        <taxon>Acariformes</taxon>
        <taxon>Sarcoptiformes</taxon>
        <taxon>Astigmata</taxon>
        <taxon>Psoroptidia</taxon>
        <taxon>Analgoidea</taxon>
        <taxon>Pyroglyphidae</taxon>
        <taxon>Dermatophagoidinae</taxon>
        <taxon>Dermatophagoides</taxon>
    </lineage>
</organism>
<name>A0ABQ8JRH3_DERPT</name>
<protein>
    <submittedName>
        <fullName evidence="2">Uncharacterized protein</fullName>
    </submittedName>
</protein>
<evidence type="ECO:0000313" key="2">
    <source>
        <dbReference type="EMBL" id="KAH9424960.1"/>
    </source>
</evidence>
<sequence>MNNVWMANSDNSFILHGSINNQTEWDTVRYPYKSVYGLPNSLNCSESITNQFYECEKSLHHTWQITVDDYFYETKKFCCFIWETMDCELNVAKKCNEQYSKKLESNTRETFTSICNHIGSTDSCNKRLFSQLLIIIMTMNNVCVNNGSHMHYSFFTNATNTQMRTKSSQSFPYKSVYGLPISLNCSKSIHLQFSQCEISFRDKWFITNDELFYQTRKFCCFVWDTLNCEINIAIQCSYEYSQKLEKNTLETFTTFCEQAGYKPFSFFCDWAIGTLVAAGVFGFCSLLMIGLICYTIGMCIKYRV</sequence>
<reference evidence="2 3" key="2">
    <citation type="journal article" date="2022" name="Mol. Biol. Evol.">
        <title>Comparative Genomics Reveals Insights into the Divergent Evolution of Astigmatic Mites and Household Pest Adaptations.</title>
        <authorList>
            <person name="Xiong Q."/>
            <person name="Wan A.T."/>
            <person name="Liu X."/>
            <person name="Fung C.S."/>
            <person name="Xiao X."/>
            <person name="Malainual N."/>
            <person name="Hou J."/>
            <person name="Wang L."/>
            <person name="Wang M."/>
            <person name="Yang K.Y."/>
            <person name="Cui Y."/>
            <person name="Leung E.L."/>
            <person name="Nong W."/>
            <person name="Shin S.K."/>
            <person name="Au S.W."/>
            <person name="Jeong K.Y."/>
            <person name="Chew F.T."/>
            <person name="Hui J.H."/>
            <person name="Leung T.F."/>
            <person name="Tungtrongchitr A."/>
            <person name="Zhong N."/>
            <person name="Liu Z."/>
            <person name="Tsui S.K."/>
        </authorList>
    </citation>
    <scope>NUCLEOTIDE SEQUENCE [LARGE SCALE GENOMIC DNA]</scope>
    <source>
        <strain evidence="2">Derp</strain>
    </source>
</reference>
<proteinExistence type="predicted"/>
<keyword evidence="3" id="KW-1185">Reference proteome</keyword>
<keyword evidence="1" id="KW-1133">Transmembrane helix</keyword>
<keyword evidence="1" id="KW-0812">Transmembrane</keyword>
<gene>
    <name evidence="2" type="ORF">DERP_009183</name>
</gene>
<reference evidence="2 3" key="1">
    <citation type="journal article" date="2018" name="J. Allergy Clin. Immunol.">
        <title>High-quality assembly of Dermatophagoides pteronyssinus genome and transcriptome reveals a wide range of novel allergens.</title>
        <authorList>
            <person name="Liu X.Y."/>
            <person name="Yang K.Y."/>
            <person name="Wang M.Q."/>
            <person name="Kwok J.S."/>
            <person name="Zeng X."/>
            <person name="Yang Z."/>
            <person name="Xiao X.J."/>
            <person name="Lau C.P."/>
            <person name="Li Y."/>
            <person name="Huang Z.M."/>
            <person name="Ba J.G."/>
            <person name="Yim A.K."/>
            <person name="Ouyang C.Y."/>
            <person name="Ngai S.M."/>
            <person name="Chan T.F."/>
            <person name="Leung E.L."/>
            <person name="Liu L."/>
            <person name="Liu Z.G."/>
            <person name="Tsui S.K."/>
        </authorList>
    </citation>
    <scope>NUCLEOTIDE SEQUENCE [LARGE SCALE GENOMIC DNA]</scope>
    <source>
        <strain evidence="2">Derp</strain>
    </source>
</reference>
<evidence type="ECO:0000256" key="1">
    <source>
        <dbReference type="SAM" id="Phobius"/>
    </source>
</evidence>
<keyword evidence="1" id="KW-0472">Membrane</keyword>
<dbReference type="EMBL" id="NJHN03000024">
    <property type="protein sequence ID" value="KAH9424960.1"/>
    <property type="molecule type" value="Genomic_DNA"/>
</dbReference>